<dbReference type="Proteomes" id="UP001153404">
    <property type="component" value="Unassembled WGS sequence"/>
</dbReference>
<reference evidence="1" key="1">
    <citation type="submission" date="2022-10" db="EMBL/GenBank/DDBJ databases">
        <title>Comparative genomic analysis of Cohnella hashimotonis sp. nov., isolated from the International Space Station.</title>
        <authorList>
            <person name="Simpson A."/>
            <person name="Venkateswaran K."/>
        </authorList>
    </citation>
    <scope>NUCLEOTIDE SEQUENCE</scope>
    <source>
        <strain evidence="1">DSM 28161</strain>
    </source>
</reference>
<dbReference type="AlphaFoldDB" id="A0A9X4KRC4"/>
<organism evidence="1 2">
    <name type="scientific">Cohnella rhizosphaerae</name>
    <dbReference type="NCBI Taxonomy" id="1457232"/>
    <lineage>
        <taxon>Bacteria</taxon>
        <taxon>Bacillati</taxon>
        <taxon>Bacillota</taxon>
        <taxon>Bacilli</taxon>
        <taxon>Bacillales</taxon>
        <taxon>Paenibacillaceae</taxon>
        <taxon>Cohnella</taxon>
    </lineage>
</organism>
<comment type="caution">
    <text evidence="1">The sequence shown here is derived from an EMBL/GenBank/DDBJ whole genome shotgun (WGS) entry which is preliminary data.</text>
</comment>
<keyword evidence="2" id="KW-1185">Reference proteome</keyword>
<accession>A0A9X4KRC4</accession>
<sequence length="149" mass="16082">MFPLTPVAAEVIPDETQASGASFGRSWKFDFEAGEFVLTPTGKIAGAAADAEAWLEWCRKALATERYRHLVYSRLYGHEFESLIGLGLSRAAVESEIARIASETLLADPRTARVGGFVFSWQGEACSFVCSVTSVRDEAGTIEGSVVSL</sequence>
<evidence type="ECO:0000313" key="1">
    <source>
        <dbReference type="EMBL" id="MDG0809736.1"/>
    </source>
</evidence>
<dbReference type="Pfam" id="PF10934">
    <property type="entry name" value="Sheath_initiator"/>
    <property type="match status" value="1"/>
</dbReference>
<evidence type="ECO:0000313" key="2">
    <source>
        <dbReference type="Proteomes" id="UP001153404"/>
    </source>
</evidence>
<proteinExistence type="predicted"/>
<protein>
    <submittedName>
        <fullName evidence="1">DUF2634 domain-containing protein</fullName>
    </submittedName>
</protein>
<dbReference type="InterPro" id="IPR020288">
    <property type="entry name" value="Sheath_initiator"/>
</dbReference>
<name>A0A9X4KRC4_9BACL</name>
<gene>
    <name evidence="1" type="ORF">OMP40_10595</name>
</gene>
<dbReference type="EMBL" id="JAPDIA010000003">
    <property type="protein sequence ID" value="MDG0809736.1"/>
    <property type="molecule type" value="Genomic_DNA"/>
</dbReference>